<dbReference type="InterPro" id="IPR029052">
    <property type="entry name" value="Metallo-depent_PP-like"/>
</dbReference>
<dbReference type="EMBL" id="BAABBV010000002">
    <property type="protein sequence ID" value="GAA4166117.1"/>
    <property type="molecule type" value="Genomic_DNA"/>
</dbReference>
<dbReference type="InterPro" id="IPR004843">
    <property type="entry name" value="Calcineurin-like_PHP"/>
</dbReference>
<organism evidence="2 3">
    <name type="scientific">Gryllotalpicola daejeonensis</name>
    <dbReference type="NCBI Taxonomy" id="993087"/>
    <lineage>
        <taxon>Bacteria</taxon>
        <taxon>Bacillati</taxon>
        <taxon>Actinomycetota</taxon>
        <taxon>Actinomycetes</taxon>
        <taxon>Micrococcales</taxon>
        <taxon>Microbacteriaceae</taxon>
        <taxon>Gryllotalpicola</taxon>
    </lineage>
</organism>
<comment type="caution">
    <text evidence="2">The sequence shown here is derived from an EMBL/GenBank/DDBJ whole genome shotgun (WGS) entry which is preliminary data.</text>
</comment>
<dbReference type="Pfam" id="PF00149">
    <property type="entry name" value="Metallophos"/>
    <property type="match status" value="1"/>
</dbReference>
<dbReference type="Gene3D" id="3.60.21.10">
    <property type="match status" value="1"/>
</dbReference>
<proteinExistence type="predicted"/>
<dbReference type="Proteomes" id="UP001415169">
    <property type="component" value="Unassembled WGS sequence"/>
</dbReference>
<name>A0ABP7ZNJ6_9MICO</name>
<dbReference type="SUPFAM" id="SSF56300">
    <property type="entry name" value="Metallo-dependent phosphatases"/>
    <property type="match status" value="1"/>
</dbReference>
<dbReference type="RefSeq" id="WP_344792723.1">
    <property type="nucleotide sequence ID" value="NZ_BAABBV010000002.1"/>
</dbReference>
<evidence type="ECO:0000313" key="2">
    <source>
        <dbReference type="EMBL" id="GAA4166117.1"/>
    </source>
</evidence>
<evidence type="ECO:0000313" key="3">
    <source>
        <dbReference type="Proteomes" id="UP001415169"/>
    </source>
</evidence>
<gene>
    <name evidence="2" type="ORF">GCM10022286_30230</name>
</gene>
<accession>A0ABP7ZNJ6</accession>
<sequence>MAASPLRTVGAAALAVGAVGAATLAYASLIERTQFTLREFTVPALPVGAEPIRVLHLSDLHMAPWQREKQLWVAQLAQLQPDLIVDTGDNLGHEDGLSGIRAALEPFRGTPGVYVWGSNDYFGPSPKNPLKYFTGPSRLHPAPRKLDIGGLGRYLDELGLTDLNNTAAALEIKGTRLEFFGVDDPHRKYDRLDAMTDAVAGLARAEEGLDTVAERPTRPAADGTVRIGVAHAPYQRVLNEFVDQGARMIFAGHTHGGQVCVPGFGALVTNCDIPRKQVKGLSMWRHALRSAYLHVSAGLGTSIYAPVRFACRPEASLITLVPEGHASV</sequence>
<keyword evidence="3" id="KW-1185">Reference proteome</keyword>
<evidence type="ECO:0000259" key="1">
    <source>
        <dbReference type="Pfam" id="PF00149"/>
    </source>
</evidence>
<reference evidence="2" key="2">
    <citation type="submission" date="2023-12" db="EMBL/GenBank/DDBJ databases">
        <authorList>
            <person name="Sun Q."/>
            <person name="Inoue M."/>
        </authorList>
    </citation>
    <scope>NUCLEOTIDE SEQUENCE</scope>
    <source>
        <strain evidence="2">JCM 17590</strain>
    </source>
</reference>
<dbReference type="PANTHER" id="PTHR31302">
    <property type="entry name" value="TRANSMEMBRANE PROTEIN WITH METALLOPHOSPHOESTERASE DOMAIN-RELATED"/>
    <property type="match status" value="1"/>
</dbReference>
<protein>
    <submittedName>
        <fullName evidence="2">Metallophosphoesterase</fullName>
    </submittedName>
</protein>
<dbReference type="PANTHER" id="PTHR31302:SF20">
    <property type="entry name" value="CONSERVED PROTEIN"/>
    <property type="match status" value="1"/>
</dbReference>
<feature type="domain" description="Calcineurin-like phosphoesterase" evidence="1">
    <location>
        <begin position="52"/>
        <end position="256"/>
    </location>
</feature>
<reference evidence="2" key="1">
    <citation type="journal article" date="2014" name="Int. J. Syst. Evol. Microbiol.">
        <title>Complete genome of a new Firmicutes species belonging to the dominant human colonic microbiota ('Ruminococcus bicirculans') reveals two chromosomes and a selective capacity to utilize plant glucans.</title>
        <authorList>
            <consortium name="NISC Comparative Sequencing Program"/>
            <person name="Wegmann U."/>
            <person name="Louis P."/>
            <person name="Goesmann A."/>
            <person name="Henrissat B."/>
            <person name="Duncan S.H."/>
            <person name="Flint H.J."/>
        </authorList>
    </citation>
    <scope>NUCLEOTIDE SEQUENCE</scope>
    <source>
        <strain evidence="2">JCM 17590</strain>
    </source>
</reference>
<dbReference type="InterPro" id="IPR051158">
    <property type="entry name" value="Metallophosphoesterase_sf"/>
</dbReference>